<dbReference type="Pfam" id="PF10006">
    <property type="entry name" value="DUF2249"/>
    <property type="match status" value="1"/>
</dbReference>
<name>A0A8T4GU70_9EURY</name>
<evidence type="ECO:0000313" key="3">
    <source>
        <dbReference type="Proteomes" id="UP000823736"/>
    </source>
</evidence>
<dbReference type="InterPro" id="IPR018720">
    <property type="entry name" value="DUF2249"/>
</dbReference>
<feature type="domain" description="DUF2249" evidence="1">
    <location>
        <begin position="5"/>
        <end position="70"/>
    </location>
</feature>
<proteinExistence type="predicted"/>
<dbReference type="AlphaFoldDB" id="A0A8T4GU70"/>
<accession>A0A8T4GU70</accession>
<dbReference type="Proteomes" id="UP000823736">
    <property type="component" value="Unassembled WGS sequence"/>
</dbReference>
<dbReference type="EMBL" id="JAGGLC010000002">
    <property type="protein sequence ID" value="MBP1986641.1"/>
    <property type="molecule type" value="Genomic_DNA"/>
</dbReference>
<gene>
    <name evidence="2" type="ORF">J2753_001135</name>
</gene>
<dbReference type="OrthoDB" id="281801at2157"/>
<organism evidence="2 3">
    <name type="scientific">Halolamina salifodinae</name>
    <dbReference type="NCBI Taxonomy" id="1202767"/>
    <lineage>
        <taxon>Archaea</taxon>
        <taxon>Methanobacteriati</taxon>
        <taxon>Methanobacteriota</taxon>
        <taxon>Stenosarchaea group</taxon>
        <taxon>Halobacteria</taxon>
        <taxon>Halobacteriales</taxon>
        <taxon>Haloferacaceae</taxon>
    </lineage>
</organism>
<keyword evidence="3" id="KW-1185">Reference proteome</keyword>
<evidence type="ECO:0000259" key="1">
    <source>
        <dbReference type="Pfam" id="PF10006"/>
    </source>
</evidence>
<evidence type="ECO:0000313" key="2">
    <source>
        <dbReference type="EMBL" id="MBP1986641.1"/>
    </source>
</evidence>
<sequence length="71" mass="8162">MAERTLDAREVDGEPFSHIVGALEELGESETLVLLNNFEPEPLYNVLDRRGFDYETEQVAADEWRVEIEHA</sequence>
<comment type="caution">
    <text evidence="2">The sequence shown here is derived from an EMBL/GenBank/DDBJ whole genome shotgun (WGS) entry which is preliminary data.</text>
</comment>
<protein>
    <submittedName>
        <fullName evidence="2">Uncharacterized protein (DUF2249 family)</fullName>
    </submittedName>
</protein>
<reference evidence="2" key="1">
    <citation type="submission" date="2021-03" db="EMBL/GenBank/DDBJ databases">
        <title>Genomic Encyclopedia of Type Strains, Phase IV (KMG-IV): sequencing the most valuable type-strain genomes for metagenomic binning, comparative biology and taxonomic classification.</title>
        <authorList>
            <person name="Goeker M."/>
        </authorList>
    </citation>
    <scope>NUCLEOTIDE SEQUENCE</scope>
    <source>
        <strain evidence="2">DSM 26232</strain>
    </source>
</reference>
<dbReference type="RefSeq" id="WP_209490933.1">
    <property type="nucleotide sequence ID" value="NZ_JAGGLC010000002.1"/>
</dbReference>